<reference evidence="3 4" key="1">
    <citation type="submission" date="2019-02" db="EMBL/GenBank/DDBJ databases">
        <title>Genomic Encyclopedia of Type Strains, Phase IV (KMG-IV): sequencing the most valuable type-strain genomes for metagenomic binning, comparative biology and taxonomic classification.</title>
        <authorList>
            <person name="Goeker M."/>
        </authorList>
    </citation>
    <scope>NUCLEOTIDE SEQUENCE [LARGE SCALE GENOMIC DNA]</scope>
    <source>
        <strain evidence="3 4">DSM 21223</strain>
    </source>
</reference>
<name>A0ABY0ITZ5_9RHOO</name>
<keyword evidence="4" id="KW-1185">Reference proteome</keyword>
<dbReference type="RefSeq" id="WP_130458583.1">
    <property type="nucleotide sequence ID" value="NZ_SHKM01000001.1"/>
</dbReference>
<protein>
    <submittedName>
        <fullName evidence="3">Peptidoglycan/LPS O-acetylase OafA/YrhL</fullName>
    </submittedName>
</protein>
<evidence type="ECO:0000256" key="1">
    <source>
        <dbReference type="SAM" id="Phobius"/>
    </source>
</evidence>
<feature type="transmembrane region" description="Helical" evidence="1">
    <location>
        <begin position="299"/>
        <end position="318"/>
    </location>
</feature>
<dbReference type="InterPro" id="IPR002656">
    <property type="entry name" value="Acyl_transf_3_dom"/>
</dbReference>
<feature type="transmembrane region" description="Helical" evidence="1">
    <location>
        <begin position="212"/>
        <end position="232"/>
    </location>
</feature>
<proteinExistence type="predicted"/>
<gene>
    <name evidence="3" type="ORF">EV678_0797</name>
</gene>
<feature type="transmembrane region" description="Helical" evidence="1">
    <location>
        <begin position="148"/>
        <end position="168"/>
    </location>
</feature>
<evidence type="ECO:0000259" key="2">
    <source>
        <dbReference type="Pfam" id="PF01757"/>
    </source>
</evidence>
<feature type="domain" description="Acyltransferase 3" evidence="2">
    <location>
        <begin position="9"/>
        <end position="344"/>
    </location>
</feature>
<feature type="transmembrane region" description="Helical" evidence="1">
    <location>
        <begin position="51"/>
        <end position="72"/>
    </location>
</feature>
<dbReference type="Proteomes" id="UP000292136">
    <property type="component" value="Unassembled WGS sequence"/>
</dbReference>
<feature type="transmembrane region" description="Helical" evidence="1">
    <location>
        <begin position="239"/>
        <end position="255"/>
    </location>
</feature>
<feature type="transmembrane region" description="Helical" evidence="1">
    <location>
        <begin position="330"/>
        <end position="351"/>
    </location>
</feature>
<keyword evidence="1" id="KW-0812">Transmembrane</keyword>
<dbReference type="PANTHER" id="PTHR11161:SF12">
    <property type="entry name" value="ACYLTRANSFERASE 3 DOMAIN-CONTAINING PROTEIN-RELATED"/>
    <property type="match status" value="1"/>
</dbReference>
<dbReference type="InterPro" id="IPR052728">
    <property type="entry name" value="O2_lipid_transport_reg"/>
</dbReference>
<dbReference type="Pfam" id="PF01757">
    <property type="entry name" value="Acyl_transf_3"/>
    <property type="match status" value="1"/>
</dbReference>
<evidence type="ECO:0000313" key="4">
    <source>
        <dbReference type="Proteomes" id="UP000292136"/>
    </source>
</evidence>
<feature type="transmembrane region" description="Helical" evidence="1">
    <location>
        <begin position="93"/>
        <end position="115"/>
    </location>
</feature>
<dbReference type="EMBL" id="SHKM01000001">
    <property type="protein sequence ID" value="RZT89993.1"/>
    <property type="molecule type" value="Genomic_DNA"/>
</dbReference>
<dbReference type="PANTHER" id="PTHR11161">
    <property type="entry name" value="O-ACYLTRANSFERASE"/>
    <property type="match status" value="1"/>
</dbReference>
<feature type="transmembrane region" description="Helical" evidence="1">
    <location>
        <begin position="261"/>
        <end position="278"/>
    </location>
</feature>
<organism evidence="3 4">
    <name type="scientific">Azospira oryzae</name>
    <dbReference type="NCBI Taxonomy" id="146939"/>
    <lineage>
        <taxon>Bacteria</taxon>
        <taxon>Pseudomonadati</taxon>
        <taxon>Pseudomonadota</taxon>
        <taxon>Betaproteobacteria</taxon>
        <taxon>Rhodocyclales</taxon>
        <taxon>Rhodocyclaceae</taxon>
        <taxon>Azospira</taxon>
    </lineage>
</organism>
<comment type="caution">
    <text evidence="3">The sequence shown here is derived from an EMBL/GenBank/DDBJ whole genome shotgun (WGS) entry which is preliminary data.</text>
</comment>
<evidence type="ECO:0000313" key="3">
    <source>
        <dbReference type="EMBL" id="RZT89993.1"/>
    </source>
</evidence>
<feature type="transmembrane region" description="Helical" evidence="1">
    <location>
        <begin position="12"/>
        <end position="31"/>
    </location>
</feature>
<feature type="transmembrane region" description="Helical" evidence="1">
    <location>
        <begin position="189"/>
        <end position="206"/>
    </location>
</feature>
<keyword evidence="1" id="KW-1133">Transmembrane helix</keyword>
<sequence>MSSGPSRLVFIDVLKAFASQLIVLHHLAFYGPMSDAAQELVPGLIGWLSEYARIAVQVFLVVGGFLAIRALAPQGQLLTRQPVNMLVRRYLRLVPPFLAAMAIAVVCAHVARLWMDHDSIPDKPVALQVLAHAFLLHNILDFDALSAGVWYIAIDFQLFALLVGLLWLGRWGRERIPAMAGGRSRGVHSLGMILVFSLVLASLFHFNRDASLDIWAVYFFGAYGMGVMAYWASERGQSPVWLAIIASVALVALFLDFRLRIAVALCAALALGLARRSGWMERWPLGLPGQTAITFLSRVSYSVFLVHFPVCLLVNGAFDRFVPAEPALQLTGMVLAWLGSIVAGTAFHFYVESRQWNLSGMLQTLWRRTAKA</sequence>
<accession>A0ABY0ITZ5</accession>
<keyword evidence="1" id="KW-0472">Membrane</keyword>